<evidence type="ECO:0000313" key="1">
    <source>
        <dbReference type="EMBL" id="RXJ69233.1"/>
    </source>
</evidence>
<organism evidence="1 2">
    <name type="scientific">Halarcobacter ebronensis</name>
    <dbReference type="NCBI Taxonomy" id="1462615"/>
    <lineage>
        <taxon>Bacteria</taxon>
        <taxon>Pseudomonadati</taxon>
        <taxon>Campylobacterota</taxon>
        <taxon>Epsilonproteobacteria</taxon>
        <taxon>Campylobacterales</taxon>
        <taxon>Arcobacteraceae</taxon>
        <taxon>Halarcobacter</taxon>
    </lineage>
</organism>
<comment type="caution">
    <text evidence="1">The sequence shown here is derived from an EMBL/GenBank/DDBJ whole genome shotgun (WGS) entry which is preliminary data.</text>
</comment>
<protein>
    <submittedName>
        <fullName evidence="1">Uncharacterized protein</fullName>
    </submittedName>
</protein>
<dbReference type="AlphaFoldDB" id="A0A4Q0YG45"/>
<accession>A0A4Q0YG45</accession>
<gene>
    <name evidence="1" type="ORF">CRV08_04280</name>
</gene>
<dbReference type="Proteomes" id="UP000290172">
    <property type="component" value="Unassembled WGS sequence"/>
</dbReference>
<dbReference type="RefSeq" id="WP_128979425.1">
    <property type="nucleotide sequence ID" value="NZ_PDKJ01000003.1"/>
</dbReference>
<dbReference type="EMBL" id="PDKJ01000003">
    <property type="protein sequence ID" value="RXJ69233.1"/>
    <property type="molecule type" value="Genomic_DNA"/>
</dbReference>
<name>A0A4Q0YG45_9BACT</name>
<reference evidence="1 2" key="1">
    <citation type="submission" date="2017-10" db="EMBL/GenBank/DDBJ databases">
        <title>Genomics of the genus Arcobacter.</title>
        <authorList>
            <person name="Perez-Cataluna A."/>
            <person name="Figueras M.J."/>
        </authorList>
    </citation>
    <scope>NUCLEOTIDE SEQUENCE [LARGE SCALE GENOMIC DNA]</scope>
    <source>
        <strain evidence="1 2">CECT 8993</strain>
    </source>
</reference>
<proteinExistence type="predicted"/>
<sequence length="202" mass="24053">MILKYTGPKEIISAHGISFKNGKDDKYVYIYPAYQLYKAIHHEYEKGHIYSHNIDGKRINDEALVNEILKLRPELKKSCEEELEKIKSFLDNEIEKVEEHKDYNDEEKKVFKNNLLIMKDYRVQRETNKIIYYELIKIIVDDIIEHKLKEINSPFNERYWHILQSIQGELSNHNHRSIGSNLDTNHNSEDIRIILKINSIGK</sequence>
<evidence type="ECO:0000313" key="2">
    <source>
        <dbReference type="Proteomes" id="UP000290172"/>
    </source>
</evidence>